<proteinExistence type="predicted"/>
<gene>
    <name evidence="1" type="ORF">BS47DRAFT_426789</name>
</gene>
<dbReference type="AlphaFoldDB" id="A0A9P6DY15"/>
<name>A0A9P6DY15_9AGAM</name>
<protein>
    <submittedName>
        <fullName evidence="1">Uncharacterized protein</fullName>
    </submittedName>
</protein>
<comment type="caution">
    <text evidence="1">The sequence shown here is derived from an EMBL/GenBank/DDBJ whole genome shotgun (WGS) entry which is preliminary data.</text>
</comment>
<evidence type="ECO:0000313" key="2">
    <source>
        <dbReference type="Proteomes" id="UP000886523"/>
    </source>
</evidence>
<sequence>MPEMQEVPRQTRFQRLFGFLTLPQFRRSAKGDTVVEMPPRGISTDALEFAETALKGIPIAGAKVEISAVLNIIKGFSIAPALNEKSLDQLESHVRLLAELLEPLAQMESYQFSDDLQHQLRRLGRELHAISLRMKKSGSSTINRRLSLSKRNENVNNATALPMYPVSTIEAVMRSSGIISNSSCGLIPFLDWILQSEEVADDRIGTAIVALGLRTPYTSSFTSDY</sequence>
<organism evidence="1 2">
    <name type="scientific">Hydnum rufescens UP504</name>
    <dbReference type="NCBI Taxonomy" id="1448309"/>
    <lineage>
        <taxon>Eukaryota</taxon>
        <taxon>Fungi</taxon>
        <taxon>Dikarya</taxon>
        <taxon>Basidiomycota</taxon>
        <taxon>Agaricomycotina</taxon>
        <taxon>Agaricomycetes</taxon>
        <taxon>Cantharellales</taxon>
        <taxon>Hydnaceae</taxon>
        <taxon>Hydnum</taxon>
    </lineage>
</organism>
<evidence type="ECO:0000313" key="1">
    <source>
        <dbReference type="EMBL" id="KAF9518017.1"/>
    </source>
</evidence>
<reference evidence="1" key="1">
    <citation type="journal article" date="2020" name="Nat. Commun.">
        <title>Large-scale genome sequencing of mycorrhizal fungi provides insights into the early evolution of symbiotic traits.</title>
        <authorList>
            <person name="Miyauchi S."/>
            <person name="Kiss E."/>
            <person name="Kuo A."/>
            <person name="Drula E."/>
            <person name="Kohler A."/>
            <person name="Sanchez-Garcia M."/>
            <person name="Morin E."/>
            <person name="Andreopoulos B."/>
            <person name="Barry K.W."/>
            <person name="Bonito G."/>
            <person name="Buee M."/>
            <person name="Carver A."/>
            <person name="Chen C."/>
            <person name="Cichocki N."/>
            <person name="Clum A."/>
            <person name="Culley D."/>
            <person name="Crous P.W."/>
            <person name="Fauchery L."/>
            <person name="Girlanda M."/>
            <person name="Hayes R.D."/>
            <person name="Keri Z."/>
            <person name="LaButti K."/>
            <person name="Lipzen A."/>
            <person name="Lombard V."/>
            <person name="Magnuson J."/>
            <person name="Maillard F."/>
            <person name="Murat C."/>
            <person name="Nolan M."/>
            <person name="Ohm R.A."/>
            <person name="Pangilinan J."/>
            <person name="Pereira M.F."/>
            <person name="Perotto S."/>
            <person name="Peter M."/>
            <person name="Pfister S."/>
            <person name="Riley R."/>
            <person name="Sitrit Y."/>
            <person name="Stielow J.B."/>
            <person name="Szollosi G."/>
            <person name="Zifcakova L."/>
            <person name="Stursova M."/>
            <person name="Spatafora J.W."/>
            <person name="Tedersoo L."/>
            <person name="Vaario L.M."/>
            <person name="Yamada A."/>
            <person name="Yan M."/>
            <person name="Wang P."/>
            <person name="Xu J."/>
            <person name="Bruns T."/>
            <person name="Baldrian P."/>
            <person name="Vilgalys R."/>
            <person name="Dunand C."/>
            <person name="Henrissat B."/>
            <person name="Grigoriev I.V."/>
            <person name="Hibbett D."/>
            <person name="Nagy L.G."/>
            <person name="Martin F.M."/>
        </authorList>
    </citation>
    <scope>NUCLEOTIDE SEQUENCE</scope>
    <source>
        <strain evidence="1">UP504</strain>
    </source>
</reference>
<keyword evidence="2" id="KW-1185">Reference proteome</keyword>
<dbReference type="EMBL" id="MU128928">
    <property type="protein sequence ID" value="KAF9518017.1"/>
    <property type="molecule type" value="Genomic_DNA"/>
</dbReference>
<accession>A0A9P6DY15</accession>
<dbReference type="Proteomes" id="UP000886523">
    <property type="component" value="Unassembled WGS sequence"/>
</dbReference>